<organism evidence="1 4">
    <name type="scientific">Mycobacterium alsense</name>
    <dbReference type="NCBI Taxonomy" id="324058"/>
    <lineage>
        <taxon>Bacteria</taxon>
        <taxon>Bacillati</taxon>
        <taxon>Actinomycetota</taxon>
        <taxon>Actinomycetes</taxon>
        <taxon>Mycobacteriales</taxon>
        <taxon>Mycobacteriaceae</taxon>
        <taxon>Mycobacterium</taxon>
    </lineage>
</organism>
<sequence length="295" mass="30812">MTLTPARALALAIEPFAGQVYFAPECHEGYAALGFGPSPGKSGEVAMPDGAAYFCSRGSVMGQVPGEVIAAAFAVFNPAVVVPAVAHGWTLADAATLCAARTDGAARQLRRILGADPDGVGRAVELLRRATEDLPSAGKPLFAGLVAQGLPGEALADAWRLADELREYRGDVHVNVWTTAGFDAVEIGLLTELYWGLPLRSYIRSRAWTEPDLAAAEERLQSRGLIRDGAFTDAGRAAREAIEVATDEGCAPIVAALGDDLDELTGLVGDWSRRVQSAGGYPAAGPQDLAALASR</sequence>
<reference evidence="2 3" key="1">
    <citation type="submission" date="2017-02" db="EMBL/GenBank/DDBJ databases">
        <title>The new phylogeny of genus Mycobacterium.</title>
        <authorList>
            <person name="Tortoli E."/>
            <person name="Trovato A."/>
            <person name="Cirillo D.M."/>
        </authorList>
    </citation>
    <scope>NUCLEOTIDE SEQUENCE [LARGE SCALE GENOMIC DNA]</scope>
    <source>
        <strain evidence="2 3">DSM 45230</strain>
    </source>
</reference>
<dbReference type="EMBL" id="MVHD01000019">
    <property type="protein sequence ID" value="OQZ90325.1"/>
    <property type="molecule type" value="Genomic_DNA"/>
</dbReference>
<dbReference type="InterPro" id="IPR054058">
    <property type="entry name" value="HTH_67"/>
</dbReference>
<dbReference type="Pfam" id="PF21863">
    <property type="entry name" value="HTH_67"/>
    <property type="match status" value="1"/>
</dbReference>
<keyword evidence="3" id="KW-1185">Reference proteome</keyword>
<evidence type="ECO:0000313" key="1">
    <source>
        <dbReference type="EMBL" id="MCV7382114.1"/>
    </source>
</evidence>
<name>A0AA41Y076_9MYCO</name>
<dbReference type="RefSeq" id="WP_083138380.1">
    <property type="nucleotide sequence ID" value="NZ_JACKVH010000030.1"/>
</dbReference>
<dbReference type="EMBL" id="JACKVH010000030">
    <property type="protein sequence ID" value="MCV7382114.1"/>
    <property type="molecule type" value="Genomic_DNA"/>
</dbReference>
<evidence type="ECO:0000313" key="4">
    <source>
        <dbReference type="Proteomes" id="UP001141650"/>
    </source>
</evidence>
<dbReference type="Proteomes" id="UP000192319">
    <property type="component" value="Unassembled WGS sequence"/>
</dbReference>
<evidence type="ECO:0000313" key="2">
    <source>
        <dbReference type="EMBL" id="OQZ90325.1"/>
    </source>
</evidence>
<evidence type="ECO:0000313" key="3">
    <source>
        <dbReference type="Proteomes" id="UP000192319"/>
    </source>
</evidence>
<dbReference type="NCBIfam" id="NF047719">
    <property type="entry name" value="SCO6745_fam_HTH"/>
    <property type="match status" value="1"/>
</dbReference>
<gene>
    <name evidence="2" type="ORF">BST11_13090</name>
    <name evidence="1" type="ORF">H7K38_26215</name>
</gene>
<proteinExistence type="predicted"/>
<comment type="caution">
    <text evidence="1">The sequence shown here is derived from an EMBL/GenBank/DDBJ whole genome shotgun (WGS) entry which is preliminary data.</text>
</comment>
<protein>
    <recommendedName>
        <fullName evidence="5">SalK</fullName>
    </recommendedName>
</protein>
<reference evidence="1" key="2">
    <citation type="submission" date="2020-07" db="EMBL/GenBank/DDBJ databases">
        <authorList>
            <person name="Pettersson B.M.F."/>
            <person name="Behra P.R.K."/>
            <person name="Ramesh M."/>
            <person name="Das S."/>
            <person name="Dasgupta S."/>
            <person name="Kirsebom L.A."/>
        </authorList>
    </citation>
    <scope>NUCLEOTIDE SEQUENCE</scope>
    <source>
        <strain evidence="1">CCUG 55640</strain>
    </source>
</reference>
<accession>A0AA41Y076</accession>
<evidence type="ECO:0008006" key="5">
    <source>
        <dbReference type="Google" id="ProtNLM"/>
    </source>
</evidence>
<dbReference type="Proteomes" id="UP001141650">
    <property type="component" value="Unassembled WGS sequence"/>
</dbReference>
<dbReference type="AlphaFoldDB" id="A0AA41Y076"/>
<reference evidence="1" key="3">
    <citation type="journal article" date="2022" name="BMC Genomics">
        <title>Comparative genome analysis of mycobacteria focusing on tRNA and non-coding RNA.</title>
        <authorList>
            <person name="Behra P.R.K."/>
            <person name="Pettersson B.M.F."/>
            <person name="Ramesh M."/>
            <person name="Das S."/>
            <person name="Dasgupta S."/>
            <person name="Kirsebom L.A."/>
        </authorList>
    </citation>
    <scope>NUCLEOTIDE SEQUENCE</scope>
    <source>
        <strain evidence="1">CCUG 55640</strain>
    </source>
</reference>